<dbReference type="InterPro" id="IPR022765">
    <property type="entry name" value="Dna2/Cas4_DUF83"/>
</dbReference>
<sequence>MISPVPGPPSLDLEALFTGEGENQSQSADDLIPARMLNEFTYCPRLAYLEWVQGEFRDNIETKEGTFGHRNVDIPTKKSFDAPDENPDESSHHVSEGSAIQEITADSLAARALMLSAPSEGLLAKLDLIELKGSKAVPIDYKRGNVPDVPHQAWEPERVQLCAQGLILKANGYECDYGELYYIESRRRIRVQFDDTLIARTRELVREMRHMASTRQIPAPLVDSPKCPKCSLVSICLPDETNCLRNSTREDSAPESSESIRKLVPARDDALPIYVQDQGTYIGKDGERLKLTPAKSSPLFIPLIQVSQVCLMGNVQVTAAAIRELADRNIPISYFSYGGWFTALTSGMCHKNVELRMAQSKAAFDPQAALSIARGFISAKIKNSRTLLRRHADDKHRSDLDRLADYIQKVEQVDNLNSLMGLEGMAAKTYFAGFSRLLRGGDEFNLEGRNRRPPTDPVNALLSFVYSLLTKELTITTQAVGFDPFLGFLHQPRYGRPSLALDLAEEFRPLVGDSTVLTLINNEEVSPKSFIRRAGSVALTETGRKAVIAAYERRMETEITHPIFGYKISYRRLFEVQARLLSRVLLGELDKYPGFCTR</sequence>
<keyword evidence="10 14" id="KW-0238">DNA-binding</keyword>
<dbReference type="Pfam" id="PF01930">
    <property type="entry name" value="Cas_Cas4"/>
    <property type="match status" value="1"/>
</dbReference>
<dbReference type="AlphaFoldDB" id="D5SVZ0"/>
<dbReference type="EC" id="3.1.-.-" evidence="14"/>
<dbReference type="InterPro" id="IPR011604">
    <property type="entry name" value="PDDEXK-like_dom_sf"/>
</dbReference>
<feature type="binding site" evidence="14">
    <location>
        <position position="490"/>
    </location>
    <ligand>
        <name>Mn(2+)</name>
        <dbReference type="ChEBI" id="CHEBI:29035"/>
    </ligand>
</feature>
<protein>
    <recommendedName>
        <fullName evidence="14">CRISPR-associated endonuclease Cas1</fullName>
        <ecNumber evidence="14">3.1.-.-</ecNumber>
    </recommendedName>
</protein>
<dbReference type="InterPro" id="IPR042211">
    <property type="entry name" value="CRISPR-assoc_Cas1_N"/>
</dbReference>
<keyword evidence="1 14" id="KW-0540">Nuclease</keyword>
<evidence type="ECO:0000256" key="10">
    <source>
        <dbReference type="ARBA" id="ARBA00023125"/>
    </source>
</evidence>
<evidence type="ECO:0000256" key="9">
    <source>
        <dbReference type="ARBA" id="ARBA00023118"/>
    </source>
</evidence>
<keyword evidence="6 14" id="KW-0460">Magnesium</keyword>
<dbReference type="GO" id="GO:0051607">
    <property type="term" value="P:defense response to virus"/>
    <property type="evidence" value="ECO:0007669"/>
    <property type="project" value="UniProtKB-UniRule"/>
</dbReference>
<dbReference type="NCBIfam" id="TIGR00372">
    <property type="entry name" value="cas4"/>
    <property type="match status" value="1"/>
</dbReference>
<keyword evidence="3 14" id="KW-0255">Endonuclease</keyword>
<keyword evidence="5" id="KW-0269">Exonuclease</keyword>
<dbReference type="Pfam" id="PF01867">
    <property type="entry name" value="Cas_Cas1"/>
    <property type="match status" value="1"/>
</dbReference>
<dbReference type="GO" id="GO:0004519">
    <property type="term" value="F:endonuclease activity"/>
    <property type="evidence" value="ECO:0007669"/>
    <property type="project" value="UniProtKB-UniRule"/>
</dbReference>
<evidence type="ECO:0000256" key="15">
    <source>
        <dbReference type="SAM" id="MobiDB-lite"/>
    </source>
</evidence>
<dbReference type="Proteomes" id="UP000002220">
    <property type="component" value="Chromosome"/>
</dbReference>
<evidence type="ECO:0000256" key="12">
    <source>
        <dbReference type="ARBA" id="ARBA00033996"/>
    </source>
</evidence>
<dbReference type="NCBIfam" id="TIGR00287">
    <property type="entry name" value="cas1"/>
    <property type="match status" value="1"/>
</dbReference>
<evidence type="ECO:0000256" key="14">
    <source>
        <dbReference type="HAMAP-Rule" id="MF_01470"/>
    </source>
</evidence>
<feature type="binding site" evidence="14">
    <location>
        <position position="505"/>
    </location>
    <ligand>
        <name>Mn(2+)</name>
        <dbReference type="ChEBI" id="CHEBI:29035"/>
    </ligand>
</feature>
<keyword evidence="8" id="KW-0411">Iron-sulfur</keyword>
<dbReference type="eggNOG" id="COG1468">
    <property type="taxonomic scope" value="Bacteria"/>
</dbReference>
<evidence type="ECO:0000313" key="17">
    <source>
        <dbReference type="EMBL" id="ADG67275.1"/>
    </source>
</evidence>
<dbReference type="InterPro" id="IPR042206">
    <property type="entry name" value="CRISPR-assoc_Cas1_C"/>
</dbReference>
<dbReference type="GO" id="GO:0051536">
    <property type="term" value="F:iron-sulfur cluster binding"/>
    <property type="evidence" value="ECO:0007669"/>
    <property type="project" value="UniProtKB-KW"/>
</dbReference>
<gene>
    <name evidence="14" type="primary">cas1</name>
    <name evidence="17" type="ordered locus">Plim_1441</name>
</gene>
<evidence type="ECO:0000256" key="2">
    <source>
        <dbReference type="ARBA" id="ARBA00022723"/>
    </source>
</evidence>
<comment type="function">
    <text evidence="14">CRISPR (clustered regularly interspaced short palindromic repeat), is an adaptive immune system that provides protection against mobile genetic elements (viruses, transposable elements and conjugative plasmids). CRISPR clusters contain spacers, sequences complementary to antecedent mobile elements, and target invading nucleic acids. CRISPR clusters are transcribed and processed into CRISPR RNA (crRNA). Acts as a dsDNA endonuclease. Involved in the integration of spacer DNA into the CRISPR cassette.</text>
</comment>
<dbReference type="eggNOG" id="COG1518">
    <property type="taxonomic scope" value="Bacteria"/>
</dbReference>
<dbReference type="InterPro" id="IPR050646">
    <property type="entry name" value="Cas1"/>
</dbReference>
<comment type="catalytic activity">
    <reaction evidence="12">
        <text>exonucleolytic cleavage in the 5'- to 3'-direction to yield nucleoside 3'-phosphates.</text>
        <dbReference type="EC" id="3.1.12.1"/>
    </reaction>
</comment>
<keyword evidence="4 14" id="KW-0378">Hydrolase</keyword>
<dbReference type="Gene3D" id="3.90.320.10">
    <property type="match status" value="1"/>
</dbReference>
<dbReference type="HAMAP" id="MF_01470">
    <property type="entry name" value="Cas1"/>
    <property type="match status" value="1"/>
</dbReference>
<dbReference type="InterPro" id="IPR013343">
    <property type="entry name" value="CRISPR-assoc_prot_Cas4"/>
</dbReference>
<evidence type="ECO:0000256" key="8">
    <source>
        <dbReference type="ARBA" id="ARBA00023014"/>
    </source>
</evidence>
<feature type="binding site" evidence="14">
    <location>
        <position position="423"/>
    </location>
    <ligand>
        <name>Mn(2+)</name>
        <dbReference type="ChEBI" id="CHEBI:29035"/>
    </ligand>
</feature>
<dbReference type="PANTHER" id="PTHR34353">
    <property type="entry name" value="CRISPR-ASSOCIATED ENDONUCLEASE CAS1 1"/>
    <property type="match status" value="1"/>
</dbReference>
<dbReference type="CDD" id="cd09634">
    <property type="entry name" value="Cas1_I-II-III"/>
    <property type="match status" value="1"/>
</dbReference>
<accession>D5SVZ0</accession>
<comment type="similarity">
    <text evidence="14">Belongs to the CRISPR-associated endonuclease Cas1 family.</text>
</comment>
<dbReference type="Gene3D" id="3.100.10.20">
    <property type="entry name" value="CRISPR-associated endonuclease Cas1, N-terminal domain"/>
    <property type="match status" value="1"/>
</dbReference>
<keyword evidence="18" id="KW-1185">Reference proteome</keyword>
<evidence type="ECO:0000256" key="11">
    <source>
        <dbReference type="ARBA" id="ARBA00023211"/>
    </source>
</evidence>
<evidence type="ECO:0000256" key="5">
    <source>
        <dbReference type="ARBA" id="ARBA00022839"/>
    </source>
</evidence>
<dbReference type="GO" id="GO:0043571">
    <property type="term" value="P:maintenance of CRISPR repeat elements"/>
    <property type="evidence" value="ECO:0007669"/>
    <property type="project" value="UniProtKB-UniRule"/>
</dbReference>
<dbReference type="EMBL" id="CP001744">
    <property type="protein sequence ID" value="ADG67275.1"/>
    <property type="molecule type" value="Genomic_DNA"/>
</dbReference>
<comment type="subunit">
    <text evidence="13 14">Homodimer, forms a heterotetramer with a Cas2 homodimer.</text>
</comment>
<evidence type="ECO:0000256" key="1">
    <source>
        <dbReference type="ARBA" id="ARBA00022722"/>
    </source>
</evidence>
<name>D5SVZ0_PLAL2</name>
<dbReference type="InterPro" id="IPR002729">
    <property type="entry name" value="CRISPR-assoc_Cas1"/>
</dbReference>
<dbReference type="PANTHER" id="PTHR34353:SF2">
    <property type="entry name" value="CRISPR-ASSOCIATED ENDONUCLEASE CAS1 1"/>
    <property type="match status" value="1"/>
</dbReference>
<reference evidence="17 18" key="1">
    <citation type="journal article" date="2010" name="Stand. Genomic Sci.">
        <title>Complete genome sequence of Planctomyces limnophilus type strain (Mu 290).</title>
        <authorList>
            <person name="Labutti K."/>
            <person name="Sikorski J."/>
            <person name="Schneider S."/>
            <person name="Nolan M."/>
            <person name="Lucas S."/>
            <person name="Glavina Del Rio T."/>
            <person name="Tice H."/>
            <person name="Cheng J.F."/>
            <person name="Goodwin L."/>
            <person name="Pitluck S."/>
            <person name="Liolios K."/>
            <person name="Ivanova N."/>
            <person name="Mavromatis K."/>
            <person name="Mikhailova N."/>
            <person name="Pati A."/>
            <person name="Chen A."/>
            <person name="Palaniappan K."/>
            <person name="Land M."/>
            <person name="Hauser L."/>
            <person name="Chang Y.J."/>
            <person name="Jeffries C.D."/>
            <person name="Tindall B.J."/>
            <person name="Rohde M."/>
            <person name="Goker M."/>
            <person name="Woyke T."/>
            <person name="Bristow J."/>
            <person name="Eisen J.A."/>
            <person name="Markowitz V."/>
            <person name="Hugenholtz P."/>
            <person name="Kyrpides N.C."/>
            <person name="Klenk H.P."/>
            <person name="Lapidus A."/>
        </authorList>
    </citation>
    <scope>NUCLEOTIDE SEQUENCE [LARGE SCALE GENOMIC DNA]</scope>
    <source>
        <strain evidence="18">ATCC 43296 / DSM 3776 / IFAM 1008 / 290</strain>
    </source>
</reference>
<dbReference type="GO" id="GO:0004527">
    <property type="term" value="F:exonuclease activity"/>
    <property type="evidence" value="ECO:0007669"/>
    <property type="project" value="UniProtKB-KW"/>
</dbReference>
<dbReference type="RefSeq" id="WP_013109706.1">
    <property type="nucleotide sequence ID" value="NC_014148.1"/>
</dbReference>
<organism evidence="17 18">
    <name type="scientific">Planctopirus limnophila (strain ATCC 43296 / DSM 3776 / IFAM 1008 / Mu 290)</name>
    <name type="common">Planctomyces limnophilus</name>
    <dbReference type="NCBI Taxonomy" id="521674"/>
    <lineage>
        <taxon>Bacteria</taxon>
        <taxon>Pseudomonadati</taxon>
        <taxon>Planctomycetota</taxon>
        <taxon>Planctomycetia</taxon>
        <taxon>Planctomycetales</taxon>
        <taxon>Planctomycetaceae</taxon>
        <taxon>Planctopirus</taxon>
    </lineage>
</organism>
<keyword evidence="11 14" id="KW-0464">Manganese</keyword>
<dbReference type="GO" id="GO:0003677">
    <property type="term" value="F:DNA binding"/>
    <property type="evidence" value="ECO:0007669"/>
    <property type="project" value="UniProtKB-KW"/>
</dbReference>
<dbReference type="STRING" id="521674.Plim_1441"/>
<feature type="domain" description="DUF83" evidence="16">
    <location>
        <begin position="86"/>
        <end position="237"/>
    </location>
</feature>
<dbReference type="KEGG" id="plm:Plim_1441"/>
<comment type="cofactor">
    <cofactor evidence="14">
        <name>Mg(2+)</name>
        <dbReference type="ChEBI" id="CHEBI:18420"/>
    </cofactor>
    <cofactor evidence="14">
        <name>Mn(2+)</name>
        <dbReference type="ChEBI" id="CHEBI:29035"/>
    </cofactor>
</comment>
<keyword evidence="2 14" id="KW-0479">Metal-binding</keyword>
<evidence type="ECO:0000256" key="13">
    <source>
        <dbReference type="ARBA" id="ARBA00038592"/>
    </source>
</evidence>
<keyword evidence="7" id="KW-0408">Iron</keyword>
<dbReference type="Gene3D" id="1.20.120.920">
    <property type="entry name" value="CRISPR-associated endonuclease Cas1, C-terminal domain"/>
    <property type="match status" value="1"/>
</dbReference>
<evidence type="ECO:0000259" key="16">
    <source>
        <dbReference type="Pfam" id="PF01930"/>
    </source>
</evidence>
<feature type="region of interest" description="Disordered" evidence="15">
    <location>
        <begin position="67"/>
        <end position="97"/>
    </location>
</feature>
<evidence type="ECO:0000256" key="3">
    <source>
        <dbReference type="ARBA" id="ARBA00022759"/>
    </source>
</evidence>
<evidence type="ECO:0000256" key="6">
    <source>
        <dbReference type="ARBA" id="ARBA00022842"/>
    </source>
</evidence>
<evidence type="ECO:0000313" key="18">
    <source>
        <dbReference type="Proteomes" id="UP000002220"/>
    </source>
</evidence>
<proteinExistence type="inferred from homology"/>
<keyword evidence="9 14" id="KW-0051">Antiviral defense</keyword>
<evidence type="ECO:0000256" key="4">
    <source>
        <dbReference type="ARBA" id="ARBA00022801"/>
    </source>
</evidence>
<feature type="compositionally biased region" description="Basic and acidic residues" evidence="15">
    <location>
        <begin position="67"/>
        <end position="81"/>
    </location>
</feature>
<evidence type="ECO:0000256" key="7">
    <source>
        <dbReference type="ARBA" id="ARBA00023004"/>
    </source>
</evidence>
<dbReference type="GO" id="GO:0046872">
    <property type="term" value="F:metal ion binding"/>
    <property type="evidence" value="ECO:0007669"/>
    <property type="project" value="UniProtKB-UniRule"/>
</dbReference>
<dbReference type="HOGENOM" id="CLU_466793_0_0_0"/>